<dbReference type="InterPro" id="IPR001650">
    <property type="entry name" value="Helicase_C-like"/>
</dbReference>
<dbReference type="PANTHER" id="PTHR10799">
    <property type="entry name" value="SNF2/RAD54 HELICASE FAMILY"/>
    <property type="match status" value="1"/>
</dbReference>
<name>A0A561E3J6_9MICO</name>
<keyword evidence="2" id="KW-0479">Metal-binding</keyword>
<evidence type="ECO:0000256" key="2">
    <source>
        <dbReference type="PROSITE-ProRule" id="PRU00325"/>
    </source>
</evidence>
<evidence type="ECO:0000259" key="5">
    <source>
        <dbReference type="PROSITE" id="PS51194"/>
    </source>
</evidence>
<dbReference type="GO" id="GO:0005524">
    <property type="term" value="F:ATP binding"/>
    <property type="evidence" value="ECO:0007669"/>
    <property type="project" value="InterPro"/>
</dbReference>
<dbReference type="InterPro" id="IPR014001">
    <property type="entry name" value="Helicase_ATP-bd"/>
</dbReference>
<accession>A0A561E3J6</accession>
<dbReference type="RefSeq" id="WP_145228938.1">
    <property type="nucleotide sequence ID" value="NZ_VIVQ01000002.1"/>
</dbReference>
<evidence type="ECO:0000313" key="6">
    <source>
        <dbReference type="EMBL" id="TWE10170.1"/>
    </source>
</evidence>
<comment type="caution">
    <text evidence="6">The sequence shown here is derived from an EMBL/GenBank/DDBJ whole genome shotgun (WGS) entry which is preliminary data.</text>
</comment>
<dbReference type="InterPro" id="IPR027417">
    <property type="entry name" value="P-loop_NTPase"/>
</dbReference>
<feature type="domain" description="Helicase C-terminal" evidence="5">
    <location>
        <begin position="925"/>
        <end position="1086"/>
    </location>
</feature>
<dbReference type="Proteomes" id="UP000318297">
    <property type="component" value="Unassembled WGS sequence"/>
</dbReference>
<dbReference type="PROSITE" id="PS51194">
    <property type="entry name" value="HELICASE_CTER"/>
    <property type="match status" value="1"/>
</dbReference>
<dbReference type="InterPro" id="IPR000330">
    <property type="entry name" value="SNF2_N"/>
</dbReference>
<evidence type="ECO:0000259" key="3">
    <source>
        <dbReference type="PROSITE" id="PS50966"/>
    </source>
</evidence>
<feature type="domain" description="Helicase ATP-binding" evidence="4">
    <location>
        <begin position="637"/>
        <end position="800"/>
    </location>
</feature>
<dbReference type="GO" id="GO:0008270">
    <property type="term" value="F:zinc ion binding"/>
    <property type="evidence" value="ECO:0007669"/>
    <property type="project" value="UniProtKB-KW"/>
</dbReference>
<dbReference type="PROSITE" id="PS50966">
    <property type="entry name" value="ZF_SWIM"/>
    <property type="match status" value="1"/>
</dbReference>
<gene>
    <name evidence="6" type="ORF">BKA23_2522</name>
</gene>
<dbReference type="EMBL" id="VIVQ01000002">
    <property type="protein sequence ID" value="TWE10170.1"/>
    <property type="molecule type" value="Genomic_DNA"/>
</dbReference>
<dbReference type="Gene3D" id="3.40.50.10810">
    <property type="entry name" value="Tandem AAA-ATPase domain"/>
    <property type="match status" value="1"/>
</dbReference>
<sequence>MPERSDYHLRGAEWLSGVTDEMIAAHVGEASFERGLGYANTDDVLSLSAADQGRVLLGTVQGNRSTPYTLLITRTSGHAGAPRWMSRCSCPMTSACKHVAAALLVARDLVGGEVQPVAAWRDFVQQHLQVEPAAVAAPAGARSGIQLGLRFEVTRELMPGGGLRPVTRVRLHPTNLTKTGRWTKTKAWEEIQADHRRAFDKQQAEAVSGLRQLWAAQRQLHPYYTMPPVYLDQFPAGLWERLRAAIAVGVEFLPTYGTSGDIEVLGDSVSVLVDMTRQDDGSLRAQAEIGGLDSVHGGELLMLGDPVHGVAIAGRNGDVTLAEFDRPLGSMATALLTQGPLVVPAEDAQEFLDLYYPKVARQLQLIGDVEPRSQEPVRLLLTLTSPAPHTVDVNAHLLYAGRHAKPVTPQHADRSRDPRQEHALVERVEPLLHRLGLTDSIGGLGRWPVERAQFADWRAVRLLEALPHLQDHDDIEVRVDGDLPAFEESTADPQISIGATDSDDNDWLDLHVTVTIDGEDVPFEPLFAALARGDEAMLLDSGTWFSLDIPELMELERLIAEARTISDKQREGLSINRFHLGLWEELENLGVIDQQSQRWADQIARIRGLDAFTAPRLPAGLNAELRSYQRDGFTWLAALWDCALGGVLADDMGLGKTLQTLALLARAREEGELVDPVLVVAPSSVVGTWVREAARFVPELRVVALDSTGRRRGTSVQEAIAHAEVVVTSYAVLRLDADEFAECRWNGLVLDEAQWVKNHQSKTFQAAKRIGAPFTLAITGTPLENSLMDLWSMLALAAPGLYPRPETFSQHYRKPIERGESPELLDQLRRRIRPLMLRRTKEQVASDLPPKQVQVLAVDLGAKHQQVYDRHLQRERQRILGLLDDPDANRVEILASLTKLRQLALDPRLVDETYAARELSAKLAVLVDQITELATEGHRALVFSQFTSYLKLAQQALGDAGLTTAYLDGRTRKRQAVIDSFKDGDQAAFLISLKAGGVGLTLTEADYVFVLDPWWNPATEAQAIDRAHRIGQDKPVMVYRLVSAKTIEEKVVALQERKRDLFAKVVDGGGDGVGAAITPEDIRGLLEG</sequence>
<dbReference type="Pfam" id="PF00176">
    <property type="entry name" value="SNF2-rel_dom"/>
    <property type="match status" value="1"/>
</dbReference>
<organism evidence="6 7">
    <name type="scientific">Rudaeicoccus suwonensis</name>
    <dbReference type="NCBI Taxonomy" id="657409"/>
    <lineage>
        <taxon>Bacteria</taxon>
        <taxon>Bacillati</taxon>
        <taxon>Actinomycetota</taxon>
        <taxon>Actinomycetes</taxon>
        <taxon>Micrococcales</taxon>
        <taxon>Dermacoccaceae</taxon>
        <taxon>Rudaeicoccus</taxon>
    </lineage>
</organism>
<dbReference type="CDD" id="cd18793">
    <property type="entry name" value="SF2_C_SNF"/>
    <property type="match status" value="1"/>
</dbReference>
<dbReference type="OrthoDB" id="9760715at2"/>
<dbReference type="PROSITE" id="PS51192">
    <property type="entry name" value="HELICASE_ATP_BIND_1"/>
    <property type="match status" value="1"/>
</dbReference>
<dbReference type="InterPro" id="IPR049730">
    <property type="entry name" value="SNF2/RAD54-like_C"/>
</dbReference>
<dbReference type="AlphaFoldDB" id="A0A561E3J6"/>
<feature type="domain" description="SWIM-type" evidence="3">
    <location>
        <begin position="68"/>
        <end position="107"/>
    </location>
</feature>
<dbReference type="Pfam" id="PF00271">
    <property type="entry name" value="Helicase_C"/>
    <property type="match status" value="1"/>
</dbReference>
<dbReference type="InterPro" id="IPR038718">
    <property type="entry name" value="SNF2-like_sf"/>
</dbReference>
<keyword evidence="2" id="KW-0862">Zinc</keyword>
<keyword evidence="6" id="KW-0067">ATP-binding</keyword>
<evidence type="ECO:0000259" key="4">
    <source>
        <dbReference type="PROSITE" id="PS51192"/>
    </source>
</evidence>
<evidence type="ECO:0000256" key="1">
    <source>
        <dbReference type="ARBA" id="ARBA00022801"/>
    </source>
</evidence>
<dbReference type="SMART" id="SM00487">
    <property type="entry name" value="DEXDc"/>
    <property type="match status" value="1"/>
</dbReference>
<dbReference type="CDD" id="cd18012">
    <property type="entry name" value="DEXQc_arch_SWI2_SNF2"/>
    <property type="match status" value="1"/>
</dbReference>
<dbReference type="GO" id="GO:0016787">
    <property type="term" value="F:hydrolase activity"/>
    <property type="evidence" value="ECO:0007669"/>
    <property type="project" value="UniProtKB-KW"/>
</dbReference>
<dbReference type="GO" id="GO:0004386">
    <property type="term" value="F:helicase activity"/>
    <property type="evidence" value="ECO:0007669"/>
    <property type="project" value="UniProtKB-KW"/>
</dbReference>
<keyword evidence="1" id="KW-0378">Hydrolase</keyword>
<reference evidence="6 7" key="1">
    <citation type="submission" date="2019-06" db="EMBL/GenBank/DDBJ databases">
        <title>Sequencing the genomes of 1000 actinobacteria strains.</title>
        <authorList>
            <person name="Klenk H.-P."/>
        </authorList>
    </citation>
    <scope>NUCLEOTIDE SEQUENCE [LARGE SCALE GENOMIC DNA]</scope>
    <source>
        <strain evidence="6 7">DSM 19560</strain>
    </source>
</reference>
<keyword evidence="6" id="KW-0547">Nucleotide-binding</keyword>
<proteinExistence type="predicted"/>
<keyword evidence="6" id="KW-0347">Helicase</keyword>
<dbReference type="Gene3D" id="3.40.50.300">
    <property type="entry name" value="P-loop containing nucleotide triphosphate hydrolases"/>
    <property type="match status" value="1"/>
</dbReference>
<dbReference type="SMART" id="SM00490">
    <property type="entry name" value="HELICc"/>
    <property type="match status" value="1"/>
</dbReference>
<dbReference type="SUPFAM" id="SSF52540">
    <property type="entry name" value="P-loop containing nucleoside triphosphate hydrolases"/>
    <property type="match status" value="2"/>
</dbReference>
<keyword evidence="2" id="KW-0863">Zinc-finger</keyword>
<dbReference type="InterPro" id="IPR007527">
    <property type="entry name" value="Znf_SWIM"/>
</dbReference>
<protein>
    <submittedName>
        <fullName evidence="6">SNF2 family DNA or RNA helicase</fullName>
    </submittedName>
</protein>
<evidence type="ECO:0000313" key="7">
    <source>
        <dbReference type="Proteomes" id="UP000318297"/>
    </source>
</evidence>
<keyword evidence="7" id="KW-1185">Reference proteome</keyword>